<proteinExistence type="predicted"/>
<sequence length="109" mass="11610">MKIIALKEIAQATQVIPSVPGGSENFDWGNSVSPLIQNITTIALDIVGGIAMLYMIIGAIQYFTAYGDESKATAGKTTLLWAIVGLVVIVVSRIIIGWVFSFVTTTSAF</sequence>
<dbReference type="AlphaFoldDB" id="A0A0G4B3X1"/>
<dbReference type="KEGG" id="bbgw:UT28_C0001G0434"/>
<dbReference type="EMBL" id="CP011213">
    <property type="protein sequence ID" value="AKM82240.1"/>
    <property type="molecule type" value="Genomic_DNA"/>
</dbReference>
<organism evidence="2 3">
    <name type="scientific">Berkelbacteria bacterium GW2011_GWE1_39_12</name>
    <dbReference type="NCBI Taxonomy" id="1618337"/>
    <lineage>
        <taxon>Bacteria</taxon>
        <taxon>Candidatus Berkelbacteria</taxon>
    </lineage>
</organism>
<feature type="transmembrane region" description="Helical" evidence="1">
    <location>
        <begin position="78"/>
        <end position="100"/>
    </location>
</feature>
<name>A0A0G4B3X1_9BACT</name>
<dbReference type="Proteomes" id="UP000035648">
    <property type="component" value="Chromosome"/>
</dbReference>
<keyword evidence="1" id="KW-0812">Transmembrane</keyword>
<dbReference type="STRING" id="1618337.UT28_C0001G0434"/>
<keyword evidence="1" id="KW-0472">Membrane</keyword>
<dbReference type="Pfam" id="PF18895">
    <property type="entry name" value="T4SS_pilin"/>
    <property type="match status" value="1"/>
</dbReference>
<evidence type="ECO:0000313" key="3">
    <source>
        <dbReference type="Proteomes" id="UP000035648"/>
    </source>
</evidence>
<evidence type="ECO:0000256" key="1">
    <source>
        <dbReference type="SAM" id="Phobius"/>
    </source>
</evidence>
<dbReference type="InterPro" id="IPR043993">
    <property type="entry name" value="T4SS_pilin"/>
</dbReference>
<reference evidence="2 3" key="1">
    <citation type="journal article" date="2015" name="Nature">
        <title>rRNA introns, odd ribosomes, and small enigmatic genomes across a large radiation of phyla.</title>
        <authorList>
            <person name="Brown C.T."/>
            <person name="Hug L.A."/>
            <person name="Thomas B.C."/>
            <person name="Sharon I."/>
            <person name="Castelle C.J."/>
            <person name="Singh A."/>
            <person name="Wilkins M.J."/>
            <person name="Williams K.H."/>
            <person name="Banfield J.F."/>
        </authorList>
    </citation>
    <scope>NUCLEOTIDE SEQUENCE [LARGE SCALE GENOMIC DNA]</scope>
</reference>
<protein>
    <submittedName>
        <fullName evidence="2">Uncharacterized protein</fullName>
    </submittedName>
</protein>
<keyword evidence="1" id="KW-1133">Transmembrane helix</keyword>
<accession>A0A0G4B3X1</accession>
<feature type="transmembrane region" description="Helical" evidence="1">
    <location>
        <begin position="35"/>
        <end position="57"/>
    </location>
</feature>
<evidence type="ECO:0000313" key="2">
    <source>
        <dbReference type="EMBL" id="AKM82240.1"/>
    </source>
</evidence>
<gene>
    <name evidence="2" type="ORF">UT28_C0001G0434</name>
</gene>